<gene>
    <name evidence="2" type="ORF">KBTEX_01547</name>
</gene>
<evidence type="ECO:0000313" key="2">
    <source>
        <dbReference type="EMBL" id="QEA05227.1"/>
    </source>
</evidence>
<name>A0A5B8REV4_9ZZZZ</name>
<accession>A0A5B8REV4</accession>
<feature type="coiled-coil region" evidence="1">
    <location>
        <begin position="3"/>
        <end position="30"/>
    </location>
</feature>
<evidence type="ECO:0008006" key="3">
    <source>
        <dbReference type="Google" id="ProtNLM"/>
    </source>
</evidence>
<keyword evidence="1" id="KW-0175">Coiled coil</keyword>
<proteinExistence type="predicted"/>
<dbReference type="InterPro" id="IPR009912">
    <property type="entry name" value="DUF1451"/>
</dbReference>
<protein>
    <recommendedName>
        <fullName evidence="3">Zinc ribbon-containing protein</fullName>
    </recommendedName>
</protein>
<dbReference type="SUPFAM" id="SSF58113">
    <property type="entry name" value="Apolipoprotein A-I"/>
    <property type="match status" value="1"/>
</dbReference>
<organism evidence="2">
    <name type="scientific">uncultured organism</name>
    <dbReference type="NCBI Taxonomy" id="155900"/>
    <lineage>
        <taxon>unclassified sequences</taxon>
        <taxon>environmental samples</taxon>
    </lineage>
</organism>
<dbReference type="AlphaFoldDB" id="A0A5B8REV4"/>
<evidence type="ECO:0000256" key="1">
    <source>
        <dbReference type="SAM" id="Coils"/>
    </source>
</evidence>
<dbReference type="Pfam" id="PF07295">
    <property type="entry name" value="DUF1451"/>
    <property type="match status" value="1"/>
</dbReference>
<dbReference type="EMBL" id="MN079097">
    <property type="protein sequence ID" value="QEA05227.1"/>
    <property type="molecule type" value="Genomic_DNA"/>
</dbReference>
<reference evidence="2" key="1">
    <citation type="submission" date="2019-06" db="EMBL/GenBank/DDBJ databases">
        <authorList>
            <person name="Murdoch R.W."/>
            <person name="Fathepure B."/>
        </authorList>
    </citation>
    <scope>NUCLEOTIDE SEQUENCE</scope>
</reference>
<sequence length="172" mass="20096">MSDDKHERELRGYERMLERLRDRLDTAEKELGPHVREALEHARDRAVELGELTREEADRVAEWLRRDLEEAADYTARNNRDLSAWLHMDVQLIENWLLDRFTSVADRTRLEWLEFQQFLERASEYHTGEIAGPGRLRCQACGEHLTFTRPGHIPPCPKCRGTVFVRASADAA</sequence>